<gene>
    <name evidence="3" type="ORF">LLEC1_06040</name>
</gene>
<reference evidence="3 4" key="1">
    <citation type="submission" date="2016-03" db="EMBL/GenBank/DDBJ databases">
        <title>Fine-scale spatial genetic structure of a fungal parasite of coffee scale insects.</title>
        <authorList>
            <person name="Jackson D."/>
            <person name="Zemenick K.A."/>
            <person name="Malloure B."/>
            <person name="Quandt C.A."/>
            <person name="James T.Y."/>
        </authorList>
    </citation>
    <scope>NUCLEOTIDE SEQUENCE [LARGE SCALE GENOMIC DNA]</scope>
    <source>
        <strain evidence="3 4">UM487</strain>
    </source>
</reference>
<dbReference type="EMBL" id="LUKN01003783">
    <property type="protein sequence ID" value="OAQ96953.1"/>
    <property type="molecule type" value="Genomic_DNA"/>
</dbReference>
<keyword evidence="2" id="KW-1133">Transmembrane helix</keyword>
<keyword evidence="2" id="KW-0472">Membrane</keyword>
<dbReference type="Proteomes" id="UP000243081">
    <property type="component" value="Unassembled WGS sequence"/>
</dbReference>
<dbReference type="AlphaFoldDB" id="A0A179I611"/>
<accession>A0A179I611</accession>
<feature type="region of interest" description="Disordered" evidence="1">
    <location>
        <begin position="399"/>
        <end position="420"/>
    </location>
</feature>
<feature type="region of interest" description="Disordered" evidence="1">
    <location>
        <begin position="432"/>
        <end position="468"/>
    </location>
</feature>
<evidence type="ECO:0000256" key="1">
    <source>
        <dbReference type="SAM" id="MobiDB-lite"/>
    </source>
</evidence>
<sequence length="555" mass="58396">MEACVGSTWGAIAGNVHDPPDCVRGCRESLQHLLTPNEGTYAKFCSTLVQLDQPRMEDMLHGLYCCDSQLCGVDNIGLPGSDRKQDQLFPFQLIRIANVDFLINVCSRTKTDNSLGFQSIRDPGPPPKTHVCVNTLLPSRDISCSRTTILPTATSSASSLQSTSSSITSLSTTDSASLTTTTSSASSTKTTTTSTSKTSITSTTAQSSSSRTGSSGSTTATSTVMTSMMGTGAAPPRISSLEDPRLTENISGPRDDASGGLSTVAKSVIAAAVGGAILVAIIAVLWHCRYRRKNREPDPSIEREPSLILVPSIAPTSPFTSPSPSYSGQDGAPLTPPPRLKERRLLPTGSSEQLIEERPSHLRPGFHLPTASRTGLNSPYGSTVGPAVAMSAAAAGAALADTDRRPSAPSSPKRGRGLYFSPTRSQFASISYASSLADPGPPPDRELPSTPVRAAMAPTRSQSRAGVSPNAIGVALAFPPREDGLSTQVSNESGESTESKIMTGPMRGRGTWGDSWLASDDEGQSRLAPRMPVAQRTSRSPILEERDLARMAGEY</sequence>
<feature type="region of interest" description="Disordered" evidence="1">
    <location>
        <begin position="312"/>
        <end position="378"/>
    </location>
</feature>
<proteinExistence type="predicted"/>
<evidence type="ECO:0000256" key="2">
    <source>
        <dbReference type="SAM" id="Phobius"/>
    </source>
</evidence>
<feature type="region of interest" description="Disordered" evidence="1">
    <location>
        <begin position="482"/>
        <end position="555"/>
    </location>
</feature>
<feature type="compositionally biased region" description="Low complexity" evidence="1">
    <location>
        <begin position="312"/>
        <end position="327"/>
    </location>
</feature>
<feature type="transmembrane region" description="Helical" evidence="2">
    <location>
        <begin position="268"/>
        <end position="286"/>
    </location>
</feature>
<dbReference type="OMA" id="FNMLASP"/>
<protein>
    <recommendedName>
        <fullName evidence="5">Extracellular membrane protein CFEM domain-containing protein</fullName>
    </recommendedName>
</protein>
<evidence type="ECO:0000313" key="3">
    <source>
        <dbReference type="EMBL" id="OAQ96953.1"/>
    </source>
</evidence>
<organism evidence="3 4">
    <name type="scientific">Cordyceps confragosa</name>
    <name type="common">Lecanicillium lecanii</name>
    <dbReference type="NCBI Taxonomy" id="2714763"/>
    <lineage>
        <taxon>Eukaryota</taxon>
        <taxon>Fungi</taxon>
        <taxon>Dikarya</taxon>
        <taxon>Ascomycota</taxon>
        <taxon>Pezizomycotina</taxon>
        <taxon>Sordariomycetes</taxon>
        <taxon>Hypocreomycetidae</taxon>
        <taxon>Hypocreales</taxon>
        <taxon>Cordycipitaceae</taxon>
        <taxon>Akanthomyces</taxon>
    </lineage>
</organism>
<feature type="region of interest" description="Disordered" evidence="1">
    <location>
        <begin position="155"/>
        <end position="259"/>
    </location>
</feature>
<evidence type="ECO:0000313" key="4">
    <source>
        <dbReference type="Proteomes" id="UP000243081"/>
    </source>
</evidence>
<keyword evidence="4" id="KW-1185">Reference proteome</keyword>
<feature type="compositionally biased region" description="Polar residues" evidence="1">
    <location>
        <begin position="485"/>
        <end position="500"/>
    </location>
</feature>
<dbReference type="OrthoDB" id="5244978at2759"/>
<name>A0A179I611_CORDF</name>
<evidence type="ECO:0008006" key="5">
    <source>
        <dbReference type="Google" id="ProtNLM"/>
    </source>
</evidence>
<comment type="caution">
    <text evidence="3">The sequence shown here is derived from an EMBL/GenBank/DDBJ whole genome shotgun (WGS) entry which is preliminary data.</text>
</comment>
<feature type="compositionally biased region" description="Low complexity" evidence="1">
    <location>
        <begin position="155"/>
        <end position="234"/>
    </location>
</feature>
<keyword evidence="2" id="KW-0812">Transmembrane</keyword>